<dbReference type="OrthoDB" id="1926878at2759"/>
<comment type="similarity">
    <text evidence="2">Belongs to the CDC6/cdc18 family.</text>
</comment>
<dbReference type="InterPro" id="IPR036390">
    <property type="entry name" value="WH_DNA-bd_sf"/>
</dbReference>
<dbReference type="Proteomes" id="UP000507470">
    <property type="component" value="Unassembled WGS sequence"/>
</dbReference>
<feature type="domain" description="Cdc6 C-terminal" evidence="6">
    <location>
        <begin position="675"/>
        <end position="755"/>
    </location>
</feature>
<dbReference type="SUPFAM" id="SSF52540">
    <property type="entry name" value="P-loop containing nucleoside triphosphate hydrolases"/>
    <property type="match status" value="2"/>
</dbReference>
<proteinExistence type="inferred from homology"/>
<dbReference type="FunFam" id="1.10.10.10:FF:000265">
    <property type="entry name" value="Cell division control protein"/>
    <property type="match status" value="1"/>
</dbReference>
<sequence length="770" mass="85886">MSPSRNENQFSSRNVLMSPGTMMSNLKLSSPIRVPLSPRKMDYNIMSSPGKSTQGGLSLFSQGSPVKSLFSTTNSLKLEKQEAHAYHLAKQSFHTAKPDRIVGREVETETVNQFVRGHVTKKTGGSLYISGAPGTGKTAVLTHILDNVKAAHSCKSVYLNCMTLRDSATVYGKLYTDLTGKSPPSAKDRLRAVEKYLTTTGPSIIMVLDEIDQLDSKIKKYYTRSSKMAIITEIQTSTDWYNNALDLTDRILPRLQARPNCKPQLLNFAPYSKDQIANIIKDRLKKIEEQGLAVMEPSAIQFCARKISAVAGDMRKALDVCRRAVELVEHEVKTQKVLSSPTKRPPAVPKKIGVVQINKVLSEVYGSSSVSNSQDSIPLQQKLIVCTLLLMVKQGKMKEVTMGKEHEVKTQKVLSSPTKIDHQQYQKKIGVVQINKVLSEVYGSSSVSNSQDSIPLQQKLIVCTLLLMVKQGKMKEVTMGKAAHSCKSVYLNCMTLRDSATVYGKLYTDLTGKSPPSAKDRLRAVEKYLTTTGPSIIMVLDEIDQLDSKNQEILYTIFEWPSLQKSRLVLIGIANALDLTDRILPRLQARPNCKPQLLNFAPYSKDQIANIIKDRLKKIEEQGLAVMEPSAIQFCARKISAVAGDMRKALDVCRRAVELRNMNQDSIPLQQKLIVCTLLLMVKQGKMKEVTMGKVHDTYSKICKKRQMATVDYTEYQGICNLLETRGIMGIKKIKDGRLAKIVLKLDERELDHTLQDKILMSSIMKDGLP</sequence>
<evidence type="ECO:0000256" key="4">
    <source>
        <dbReference type="ARBA" id="ARBA00023242"/>
    </source>
</evidence>
<evidence type="ECO:0000259" key="6">
    <source>
        <dbReference type="SMART" id="SM01074"/>
    </source>
</evidence>
<dbReference type="GO" id="GO:0016887">
    <property type="term" value="F:ATP hydrolysis activity"/>
    <property type="evidence" value="ECO:0007669"/>
    <property type="project" value="InterPro"/>
</dbReference>
<evidence type="ECO:0000259" key="5">
    <source>
        <dbReference type="SMART" id="SM00382"/>
    </source>
</evidence>
<dbReference type="GO" id="GO:0006270">
    <property type="term" value="P:DNA replication initiation"/>
    <property type="evidence" value="ECO:0007669"/>
    <property type="project" value="TreeGrafter"/>
</dbReference>
<name>A0A6J8E3J3_MYTCO</name>
<dbReference type="Pfam" id="PF22606">
    <property type="entry name" value="Cdc6-ORC-like_ATPase_lid"/>
    <property type="match status" value="2"/>
</dbReference>
<comment type="subcellular location">
    <subcellularLocation>
        <location evidence="1">Nucleus</location>
    </subcellularLocation>
</comment>
<protein>
    <submittedName>
        <fullName evidence="7">CDC6</fullName>
    </submittedName>
</protein>
<dbReference type="Pfam" id="PF09079">
    <property type="entry name" value="WHD_Cdc6"/>
    <property type="match status" value="1"/>
</dbReference>
<keyword evidence="4" id="KW-0539">Nucleus</keyword>
<dbReference type="PANTHER" id="PTHR10763">
    <property type="entry name" value="CELL DIVISION CONTROL PROTEIN 6-RELATED"/>
    <property type="match status" value="1"/>
</dbReference>
<evidence type="ECO:0000313" key="7">
    <source>
        <dbReference type="EMBL" id="CAC5414696.1"/>
    </source>
</evidence>
<dbReference type="CDD" id="cd08768">
    <property type="entry name" value="Cdc6_C"/>
    <property type="match status" value="1"/>
</dbReference>
<dbReference type="InterPro" id="IPR027417">
    <property type="entry name" value="P-loop_NTPase"/>
</dbReference>
<dbReference type="InterPro" id="IPR049945">
    <property type="entry name" value="AAA_22"/>
</dbReference>
<dbReference type="EMBL" id="CACVKT020008353">
    <property type="protein sequence ID" value="CAC5414696.1"/>
    <property type="molecule type" value="Genomic_DNA"/>
</dbReference>
<dbReference type="InterPro" id="IPR054425">
    <property type="entry name" value="Cdc6_ORC1-like_ATPase_lid"/>
</dbReference>
<dbReference type="FunFam" id="1.10.8.60:FF:000058">
    <property type="entry name" value="Cell division control protein"/>
    <property type="match status" value="1"/>
</dbReference>
<dbReference type="Gene3D" id="1.10.10.10">
    <property type="entry name" value="Winged helix-like DNA-binding domain superfamily/Winged helix DNA-binding domain"/>
    <property type="match status" value="1"/>
</dbReference>
<dbReference type="GO" id="GO:0033314">
    <property type="term" value="P:mitotic DNA replication checkpoint signaling"/>
    <property type="evidence" value="ECO:0007669"/>
    <property type="project" value="TreeGrafter"/>
</dbReference>
<keyword evidence="3" id="KW-0235">DNA replication</keyword>
<reference evidence="7 8" key="1">
    <citation type="submission" date="2020-06" db="EMBL/GenBank/DDBJ databases">
        <authorList>
            <person name="Li R."/>
            <person name="Bekaert M."/>
        </authorList>
    </citation>
    <scope>NUCLEOTIDE SEQUENCE [LARGE SCALE GENOMIC DNA]</scope>
    <source>
        <strain evidence="8">wild</strain>
    </source>
</reference>
<dbReference type="SMART" id="SM00382">
    <property type="entry name" value="AAA"/>
    <property type="match status" value="1"/>
</dbReference>
<gene>
    <name evidence="7" type="ORF">MCOR_47449</name>
</gene>
<dbReference type="InterPro" id="IPR036388">
    <property type="entry name" value="WH-like_DNA-bd_sf"/>
</dbReference>
<dbReference type="AlphaFoldDB" id="A0A6J8E3J3"/>
<dbReference type="InterPro" id="IPR015163">
    <property type="entry name" value="Cdc6_C"/>
</dbReference>
<dbReference type="SUPFAM" id="SSF46785">
    <property type="entry name" value="Winged helix' DNA-binding domain"/>
    <property type="match status" value="1"/>
</dbReference>
<dbReference type="Gene3D" id="3.40.50.300">
    <property type="entry name" value="P-loop containing nucleotide triphosphate hydrolases"/>
    <property type="match status" value="2"/>
</dbReference>
<dbReference type="GO" id="GO:0005524">
    <property type="term" value="F:ATP binding"/>
    <property type="evidence" value="ECO:0007669"/>
    <property type="project" value="InterPro"/>
</dbReference>
<evidence type="ECO:0000256" key="1">
    <source>
        <dbReference type="ARBA" id="ARBA00004123"/>
    </source>
</evidence>
<evidence type="ECO:0000313" key="8">
    <source>
        <dbReference type="Proteomes" id="UP000507470"/>
    </source>
</evidence>
<dbReference type="Pfam" id="PF13401">
    <property type="entry name" value="AAA_22"/>
    <property type="match status" value="1"/>
</dbReference>
<dbReference type="Gene3D" id="1.10.8.60">
    <property type="match status" value="2"/>
</dbReference>
<organism evidence="7 8">
    <name type="scientific">Mytilus coruscus</name>
    <name type="common">Sea mussel</name>
    <dbReference type="NCBI Taxonomy" id="42192"/>
    <lineage>
        <taxon>Eukaryota</taxon>
        <taxon>Metazoa</taxon>
        <taxon>Spiralia</taxon>
        <taxon>Lophotrochozoa</taxon>
        <taxon>Mollusca</taxon>
        <taxon>Bivalvia</taxon>
        <taxon>Autobranchia</taxon>
        <taxon>Pteriomorphia</taxon>
        <taxon>Mytilida</taxon>
        <taxon>Mytiloidea</taxon>
        <taxon>Mytilidae</taxon>
        <taxon>Mytilinae</taxon>
        <taxon>Mytilus</taxon>
    </lineage>
</organism>
<evidence type="ECO:0000256" key="3">
    <source>
        <dbReference type="ARBA" id="ARBA00022705"/>
    </source>
</evidence>
<dbReference type="InterPro" id="IPR050311">
    <property type="entry name" value="ORC1/CDC6"/>
</dbReference>
<dbReference type="InterPro" id="IPR003593">
    <property type="entry name" value="AAA+_ATPase"/>
</dbReference>
<dbReference type="GO" id="GO:0003688">
    <property type="term" value="F:DNA replication origin binding"/>
    <property type="evidence" value="ECO:0007669"/>
    <property type="project" value="TreeGrafter"/>
</dbReference>
<dbReference type="PANTHER" id="PTHR10763:SF26">
    <property type="entry name" value="CELL DIVISION CONTROL PROTEIN 6 HOMOLOG"/>
    <property type="match status" value="1"/>
</dbReference>
<keyword evidence="8" id="KW-1185">Reference proteome</keyword>
<feature type="domain" description="AAA+ ATPase" evidence="5">
    <location>
        <begin position="123"/>
        <end position="258"/>
    </location>
</feature>
<accession>A0A6J8E3J3</accession>
<dbReference type="InterPro" id="IPR003959">
    <property type="entry name" value="ATPase_AAA_core"/>
</dbReference>
<dbReference type="Pfam" id="PF00004">
    <property type="entry name" value="AAA"/>
    <property type="match status" value="1"/>
</dbReference>
<evidence type="ECO:0000256" key="2">
    <source>
        <dbReference type="ARBA" id="ARBA00006184"/>
    </source>
</evidence>
<dbReference type="SMART" id="SM01074">
    <property type="entry name" value="Cdc6_C"/>
    <property type="match status" value="1"/>
</dbReference>
<dbReference type="GO" id="GO:0005634">
    <property type="term" value="C:nucleus"/>
    <property type="evidence" value="ECO:0007669"/>
    <property type="project" value="UniProtKB-SubCell"/>
</dbReference>